<reference evidence="1" key="2">
    <citation type="journal article" date="2015" name="Data Brief">
        <title>Shoot transcriptome of the giant reed, Arundo donax.</title>
        <authorList>
            <person name="Barrero R.A."/>
            <person name="Guerrero F.D."/>
            <person name="Moolhuijzen P."/>
            <person name="Goolsby J.A."/>
            <person name="Tidwell J."/>
            <person name="Bellgard S.E."/>
            <person name="Bellgard M.I."/>
        </authorList>
    </citation>
    <scope>NUCLEOTIDE SEQUENCE</scope>
    <source>
        <tissue evidence="1">Shoot tissue taken approximately 20 cm above the soil surface</tissue>
    </source>
</reference>
<proteinExistence type="predicted"/>
<evidence type="ECO:0000313" key="1">
    <source>
        <dbReference type="EMBL" id="JAE36771.1"/>
    </source>
</evidence>
<dbReference type="EMBL" id="GBRH01161125">
    <property type="protein sequence ID" value="JAE36771.1"/>
    <property type="molecule type" value="Transcribed_RNA"/>
</dbReference>
<sequence>MYDPPREHCSNENMMYPDQQEFASRIELQASHRLSWSNNMSLKVLLSIL</sequence>
<reference evidence="1" key="1">
    <citation type="submission" date="2014-09" db="EMBL/GenBank/DDBJ databases">
        <authorList>
            <person name="Magalhaes I.L.F."/>
            <person name="Oliveira U."/>
            <person name="Santos F.R."/>
            <person name="Vidigal T.H.D.A."/>
            <person name="Brescovit A.D."/>
            <person name="Santos A.J."/>
        </authorList>
    </citation>
    <scope>NUCLEOTIDE SEQUENCE</scope>
    <source>
        <tissue evidence="1">Shoot tissue taken approximately 20 cm above the soil surface</tissue>
    </source>
</reference>
<dbReference type="AlphaFoldDB" id="A0A0A9HPF7"/>
<organism evidence="1">
    <name type="scientific">Arundo donax</name>
    <name type="common">Giant reed</name>
    <name type="synonym">Donax arundinaceus</name>
    <dbReference type="NCBI Taxonomy" id="35708"/>
    <lineage>
        <taxon>Eukaryota</taxon>
        <taxon>Viridiplantae</taxon>
        <taxon>Streptophyta</taxon>
        <taxon>Embryophyta</taxon>
        <taxon>Tracheophyta</taxon>
        <taxon>Spermatophyta</taxon>
        <taxon>Magnoliopsida</taxon>
        <taxon>Liliopsida</taxon>
        <taxon>Poales</taxon>
        <taxon>Poaceae</taxon>
        <taxon>PACMAD clade</taxon>
        <taxon>Arundinoideae</taxon>
        <taxon>Arundineae</taxon>
        <taxon>Arundo</taxon>
    </lineage>
</organism>
<accession>A0A0A9HPF7</accession>
<name>A0A0A9HPF7_ARUDO</name>
<protein>
    <submittedName>
        <fullName evidence="1">Uncharacterized protein</fullName>
    </submittedName>
</protein>